<name>A0AC35G821_9BILA</name>
<protein>
    <submittedName>
        <fullName evidence="2">MATH domain-containing protein</fullName>
    </submittedName>
</protein>
<evidence type="ECO:0000313" key="1">
    <source>
        <dbReference type="Proteomes" id="UP000887580"/>
    </source>
</evidence>
<evidence type="ECO:0000313" key="2">
    <source>
        <dbReference type="WBParaSite" id="PS1159_v2.g2473.t1"/>
    </source>
</evidence>
<sequence length="130" mass="14348">MASLKDLFTSEGGNIDEALSRLKKLKTHNASCQTDIVDDFPPLSTIIRNNSSSSSNLADMASTSNITEGVLPLVIRNFSQMQETMRGPIVGIRGVPWRIMVMPRQHVVQKKGTQKCLGFFLQCCPTAYSE</sequence>
<accession>A0AC35G821</accession>
<dbReference type="Proteomes" id="UP000887580">
    <property type="component" value="Unplaced"/>
</dbReference>
<proteinExistence type="predicted"/>
<reference evidence="2" key="1">
    <citation type="submission" date="2022-11" db="UniProtKB">
        <authorList>
            <consortium name="WormBaseParasite"/>
        </authorList>
    </citation>
    <scope>IDENTIFICATION</scope>
</reference>
<organism evidence="1 2">
    <name type="scientific">Panagrolaimus sp. PS1159</name>
    <dbReference type="NCBI Taxonomy" id="55785"/>
    <lineage>
        <taxon>Eukaryota</taxon>
        <taxon>Metazoa</taxon>
        <taxon>Ecdysozoa</taxon>
        <taxon>Nematoda</taxon>
        <taxon>Chromadorea</taxon>
        <taxon>Rhabditida</taxon>
        <taxon>Tylenchina</taxon>
        <taxon>Panagrolaimomorpha</taxon>
        <taxon>Panagrolaimoidea</taxon>
        <taxon>Panagrolaimidae</taxon>
        <taxon>Panagrolaimus</taxon>
    </lineage>
</organism>
<dbReference type="WBParaSite" id="PS1159_v2.g2473.t1">
    <property type="protein sequence ID" value="PS1159_v2.g2473.t1"/>
    <property type="gene ID" value="PS1159_v2.g2473"/>
</dbReference>